<dbReference type="RefSeq" id="WP_147663780.1">
    <property type="nucleotide sequence ID" value="NZ_CP042905.2"/>
</dbReference>
<keyword evidence="1" id="KW-0812">Transmembrane</keyword>
<gene>
    <name evidence="2" type="ORF">DSAG12_02683</name>
</gene>
<protein>
    <submittedName>
        <fullName evidence="2">Uncharacterized protein</fullName>
    </submittedName>
</protein>
<feature type="transmembrane region" description="Helical" evidence="1">
    <location>
        <begin position="141"/>
        <end position="164"/>
    </location>
</feature>
<keyword evidence="1" id="KW-0472">Membrane</keyword>
<evidence type="ECO:0000313" key="2">
    <source>
        <dbReference type="EMBL" id="QEE16853.1"/>
    </source>
</evidence>
<dbReference type="EMBL" id="CP042905">
    <property type="protein sequence ID" value="QEE16853.1"/>
    <property type="molecule type" value="Genomic_DNA"/>
</dbReference>
<reference evidence="2 3" key="2">
    <citation type="journal article" date="2024" name="Int. J. Syst. Evol. Microbiol.">
        <title>Promethearchaeum syntrophicum gen. nov., sp. nov., an anaerobic, obligately syntrophic archaeon, the first isolate of the lineage 'Asgard' archaea, and proposal of the new archaeal phylum Promethearchaeota phyl. nov. and kingdom Promethearchaeati regn. nov.</title>
        <authorList>
            <person name="Imachi H."/>
            <person name="Nobu M.K."/>
            <person name="Kato S."/>
            <person name="Takaki Y."/>
            <person name="Miyazaki M."/>
            <person name="Miyata M."/>
            <person name="Ogawara M."/>
            <person name="Saito Y."/>
            <person name="Sakai S."/>
            <person name="Tahara Y.O."/>
            <person name="Takano Y."/>
            <person name="Tasumi E."/>
            <person name="Uematsu K."/>
            <person name="Yoshimura T."/>
            <person name="Itoh T."/>
            <person name="Ohkuma M."/>
            <person name="Takai K."/>
        </authorList>
    </citation>
    <scope>NUCLEOTIDE SEQUENCE [LARGE SCALE GENOMIC DNA]</scope>
    <source>
        <strain evidence="2 3">MK-D1</strain>
    </source>
</reference>
<sequence>MKKETNVAILIIMISLFIGIFFSIIPNTNAVYVLIQRIGHSLIFAGIFITLKEFTFVIRKKSHAQTISELFSLENKKKEKDLIVFGDYLIIKENNKLTFQIDLLRQYLKLLAAVLIVCASLYIILPTIIKKELLFLSEGLEIWMIILICLFIFISFLFILPIFLQIYSIINYNVINIIDPDRKTFITINKKRTLSIPFSNLKELEVRNYENTTQYFLVVPIKNYNGDISIIKQHRMDEAIILLPDKKKKDEFLQELKENMSSFLINFIPNSQKNPQSNP</sequence>
<evidence type="ECO:0000313" key="3">
    <source>
        <dbReference type="Proteomes" id="UP000321408"/>
    </source>
</evidence>
<name>A0A5B9DDL5_9ARCH</name>
<dbReference type="KEGG" id="psyt:DSAG12_02683"/>
<feature type="transmembrane region" description="Helical" evidence="1">
    <location>
        <begin position="31"/>
        <end position="51"/>
    </location>
</feature>
<keyword evidence="3" id="KW-1185">Reference proteome</keyword>
<dbReference type="AlphaFoldDB" id="A0A5B9DDL5"/>
<organism evidence="2 3">
    <name type="scientific">Promethearchaeum syntrophicum</name>
    <dbReference type="NCBI Taxonomy" id="2594042"/>
    <lineage>
        <taxon>Archaea</taxon>
        <taxon>Promethearchaeati</taxon>
        <taxon>Promethearchaeota</taxon>
        <taxon>Promethearchaeia</taxon>
        <taxon>Promethearchaeales</taxon>
        <taxon>Promethearchaeaceae</taxon>
        <taxon>Promethearchaeum</taxon>
    </lineage>
</organism>
<feature type="transmembrane region" description="Helical" evidence="1">
    <location>
        <begin position="110"/>
        <end position="129"/>
    </location>
</feature>
<dbReference type="Proteomes" id="UP000321408">
    <property type="component" value="Chromosome"/>
</dbReference>
<keyword evidence="1" id="KW-1133">Transmembrane helix</keyword>
<evidence type="ECO:0000256" key="1">
    <source>
        <dbReference type="SAM" id="Phobius"/>
    </source>
</evidence>
<feature type="transmembrane region" description="Helical" evidence="1">
    <location>
        <begin position="7"/>
        <end position="25"/>
    </location>
</feature>
<accession>A0A5B9DDL5</accession>
<reference evidence="2 3" key="1">
    <citation type="journal article" date="2020" name="Nature">
        <title>Isolation of an archaeon at the prokaryote-eukaryote interface.</title>
        <authorList>
            <person name="Imachi H."/>
            <person name="Nobu M.K."/>
            <person name="Nakahara N."/>
            <person name="Morono Y."/>
            <person name="Ogawara M."/>
            <person name="Takaki Y."/>
            <person name="Takano Y."/>
            <person name="Uematsu K."/>
            <person name="Ikuta T."/>
            <person name="Ito M."/>
            <person name="Matsui Y."/>
            <person name="Miyazaki M."/>
            <person name="Murata K."/>
            <person name="Saito Y."/>
            <person name="Sakai S."/>
            <person name="Song C."/>
            <person name="Tasumi E."/>
            <person name="Yamanaka Y."/>
            <person name="Yamaguchi T."/>
            <person name="Kamagata Y."/>
            <person name="Tamaki H."/>
            <person name="Takai K."/>
        </authorList>
    </citation>
    <scope>NUCLEOTIDE SEQUENCE [LARGE SCALE GENOMIC DNA]</scope>
    <source>
        <strain evidence="2 3">MK-D1</strain>
    </source>
</reference>
<proteinExistence type="predicted"/>
<dbReference type="GeneID" id="41330664"/>